<dbReference type="STRING" id="1036611.A0A1L9PTU0"/>
<feature type="compositionally biased region" description="Low complexity" evidence="1">
    <location>
        <begin position="110"/>
        <end position="126"/>
    </location>
</feature>
<protein>
    <submittedName>
        <fullName evidence="2">Uncharacterized protein</fullName>
    </submittedName>
</protein>
<dbReference type="VEuPathDB" id="FungiDB:ASPVEDRAFT_54995"/>
<feature type="compositionally biased region" description="Basic residues" evidence="1">
    <location>
        <begin position="127"/>
        <end position="138"/>
    </location>
</feature>
<name>A0A1L9PTU0_ASPVE</name>
<dbReference type="RefSeq" id="XP_040670693.1">
    <property type="nucleotide sequence ID" value="XM_040815004.1"/>
</dbReference>
<evidence type="ECO:0000313" key="3">
    <source>
        <dbReference type="Proteomes" id="UP000184073"/>
    </source>
</evidence>
<sequence length="319" mass="35355">MPSKTRNKKLSSRKRLTSDNTKDIEASFHIENTKPFDLSELRSPLVDATQELEEGNHVETDSPGGTSIRRRLQALTTASSSSTETDRQSWKSISSSNNDTRAWSVTTQDTGSTGISTVSTSTVTQNSKRKKKKNKGSSKRKDSGGALSLKFLRSPGDYMQFDLDYCEAQIAMSNKEPECEPEIGKASAEELLTYLRGITGTQVRDIPASDMKAPRRPNESRAWDHRNLWCVDCQEMAQKAADESLDPDQVHQAKRLGKIIEHLGTHAKDVSTFAQCTPPDGCGRYVCASCSGVCPSEICRDIQCKECKPDPWASCDWHD</sequence>
<keyword evidence="3" id="KW-1185">Reference proteome</keyword>
<dbReference type="EMBL" id="KV878132">
    <property type="protein sequence ID" value="OJJ04931.1"/>
    <property type="molecule type" value="Genomic_DNA"/>
</dbReference>
<proteinExistence type="predicted"/>
<feature type="compositionally biased region" description="Basic residues" evidence="1">
    <location>
        <begin position="1"/>
        <end position="15"/>
    </location>
</feature>
<dbReference type="AlphaFoldDB" id="A0A1L9PTU0"/>
<dbReference type="Proteomes" id="UP000184073">
    <property type="component" value="Unassembled WGS sequence"/>
</dbReference>
<dbReference type="OrthoDB" id="1727108at2759"/>
<evidence type="ECO:0000313" key="2">
    <source>
        <dbReference type="EMBL" id="OJJ04931.1"/>
    </source>
</evidence>
<dbReference type="GeneID" id="63730515"/>
<reference evidence="3" key="1">
    <citation type="journal article" date="2017" name="Genome Biol.">
        <title>Comparative genomics reveals high biological diversity and specific adaptations in the industrially and medically important fungal genus Aspergillus.</title>
        <authorList>
            <person name="de Vries R.P."/>
            <person name="Riley R."/>
            <person name="Wiebenga A."/>
            <person name="Aguilar-Osorio G."/>
            <person name="Amillis S."/>
            <person name="Uchima C.A."/>
            <person name="Anderluh G."/>
            <person name="Asadollahi M."/>
            <person name="Askin M."/>
            <person name="Barry K."/>
            <person name="Battaglia E."/>
            <person name="Bayram O."/>
            <person name="Benocci T."/>
            <person name="Braus-Stromeyer S.A."/>
            <person name="Caldana C."/>
            <person name="Canovas D."/>
            <person name="Cerqueira G.C."/>
            <person name="Chen F."/>
            <person name="Chen W."/>
            <person name="Choi C."/>
            <person name="Clum A."/>
            <person name="Dos Santos R.A."/>
            <person name="Damasio A.R."/>
            <person name="Diallinas G."/>
            <person name="Emri T."/>
            <person name="Fekete E."/>
            <person name="Flipphi M."/>
            <person name="Freyberg S."/>
            <person name="Gallo A."/>
            <person name="Gournas C."/>
            <person name="Habgood R."/>
            <person name="Hainaut M."/>
            <person name="Harispe M.L."/>
            <person name="Henrissat B."/>
            <person name="Hilden K.S."/>
            <person name="Hope R."/>
            <person name="Hossain A."/>
            <person name="Karabika E."/>
            <person name="Karaffa L."/>
            <person name="Karanyi Z."/>
            <person name="Krasevec N."/>
            <person name="Kuo A."/>
            <person name="Kusch H."/>
            <person name="LaButti K."/>
            <person name="Lagendijk E.L."/>
            <person name="Lapidus A."/>
            <person name="Levasseur A."/>
            <person name="Lindquist E."/>
            <person name="Lipzen A."/>
            <person name="Logrieco A.F."/>
            <person name="MacCabe A."/>
            <person name="Maekelae M.R."/>
            <person name="Malavazi I."/>
            <person name="Melin P."/>
            <person name="Meyer V."/>
            <person name="Mielnichuk N."/>
            <person name="Miskei M."/>
            <person name="Molnar A.P."/>
            <person name="Mule G."/>
            <person name="Ngan C.Y."/>
            <person name="Orejas M."/>
            <person name="Orosz E."/>
            <person name="Ouedraogo J.P."/>
            <person name="Overkamp K.M."/>
            <person name="Park H.-S."/>
            <person name="Perrone G."/>
            <person name="Piumi F."/>
            <person name="Punt P.J."/>
            <person name="Ram A.F."/>
            <person name="Ramon A."/>
            <person name="Rauscher S."/>
            <person name="Record E."/>
            <person name="Riano-Pachon D.M."/>
            <person name="Robert V."/>
            <person name="Roehrig J."/>
            <person name="Ruller R."/>
            <person name="Salamov A."/>
            <person name="Salih N.S."/>
            <person name="Samson R.A."/>
            <person name="Sandor E."/>
            <person name="Sanguinetti M."/>
            <person name="Schuetze T."/>
            <person name="Sepcic K."/>
            <person name="Shelest E."/>
            <person name="Sherlock G."/>
            <person name="Sophianopoulou V."/>
            <person name="Squina F.M."/>
            <person name="Sun H."/>
            <person name="Susca A."/>
            <person name="Todd R.B."/>
            <person name="Tsang A."/>
            <person name="Unkles S.E."/>
            <person name="van de Wiele N."/>
            <person name="van Rossen-Uffink D."/>
            <person name="Oliveira J.V."/>
            <person name="Vesth T.C."/>
            <person name="Visser J."/>
            <person name="Yu J.-H."/>
            <person name="Zhou M."/>
            <person name="Andersen M.R."/>
            <person name="Archer D.B."/>
            <person name="Baker S.E."/>
            <person name="Benoit I."/>
            <person name="Brakhage A.A."/>
            <person name="Braus G.H."/>
            <person name="Fischer R."/>
            <person name="Frisvad J.C."/>
            <person name="Goldman G.H."/>
            <person name="Houbraken J."/>
            <person name="Oakley B."/>
            <person name="Pocsi I."/>
            <person name="Scazzocchio C."/>
            <person name="Seiboth B."/>
            <person name="vanKuyk P.A."/>
            <person name="Wortman J."/>
            <person name="Dyer P.S."/>
            <person name="Grigoriev I.V."/>
        </authorList>
    </citation>
    <scope>NUCLEOTIDE SEQUENCE [LARGE SCALE GENOMIC DNA]</scope>
    <source>
        <strain evidence="3">CBS 583.65</strain>
    </source>
</reference>
<organism evidence="2 3">
    <name type="scientific">Aspergillus versicolor CBS 583.65</name>
    <dbReference type="NCBI Taxonomy" id="1036611"/>
    <lineage>
        <taxon>Eukaryota</taxon>
        <taxon>Fungi</taxon>
        <taxon>Dikarya</taxon>
        <taxon>Ascomycota</taxon>
        <taxon>Pezizomycotina</taxon>
        <taxon>Eurotiomycetes</taxon>
        <taxon>Eurotiomycetidae</taxon>
        <taxon>Eurotiales</taxon>
        <taxon>Aspergillaceae</taxon>
        <taxon>Aspergillus</taxon>
        <taxon>Aspergillus subgen. Nidulantes</taxon>
    </lineage>
</organism>
<feature type="compositionally biased region" description="Basic and acidic residues" evidence="1">
    <location>
        <begin position="16"/>
        <end position="40"/>
    </location>
</feature>
<feature type="region of interest" description="Disordered" evidence="1">
    <location>
        <begin position="1"/>
        <end position="148"/>
    </location>
</feature>
<feature type="compositionally biased region" description="Polar residues" evidence="1">
    <location>
        <begin position="90"/>
        <end position="109"/>
    </location>
</feature>
<evidence type="ECO:0000256" key="1">
    <source>
        <dbReference type="SAM" id="MobiDB-lite"/>
    </source>
</evidence>
<accession>A0A1L9PTU0</accession>
<gene>
    <name evidence="2" type="ORF">ASPVEDRAFT_54995</name>
</gene>